<keyword evidence="9 11" id="KW-0472">Membrane</keyword>
<dbReference type="RefSeq" id="WP_209374421.1">
    <property type="nucleotide sequence ID" value="NZ_JAGIZA010000007.1"/>
</dbReference>
<evidence type="ECO:0000256" key="12">
    <source>
        <dbReference type="SAM" id="SignalP"/>
    </source>
</evidence>
<dbReference type="InterPro" id="IPR039426">
    <property type="entry name" value="TonB-dep_rcpt-like"/>
</dbReference>
<evidence type="ECO:0000256" key="9">
    <source>
        <dbReference type="ARBA" id="ARBA00023136"/>
    </source>
</evidence>
<name>A0A940S6A3_9PROT</name>
<accession>A0A940S6A3</accession>
<dbReference type="EMBL" id="JAGIZA010000007">
    <property type="protein sequence ID" value="MBP0493829.1"/>
    <property type="molecule type" value="Genomic_DNA"/>
</dbReference>
<evidence type="ECO:0000259" key="13">
    <source>
        <dbReference type="Pfam" id="PF00593"/>
    </source>
</evidence>
<keyword evidence="12" id="KW-0732">Signal</keyword>
<keyword evidence="5" id="KW-0812">Transmembrane</keyword>
<evidence type="ECO:0000256" key="11">
    <source>
        <dbReference type="RuleBase" id="RU003357"/>
    </source>
</evidence>
<comment type="subcellular location">
    <subcellularLocation>
        <location evidence="1">Cell outer membrane</location>
        <topology evidence="1">Multi-pass membrane protein</topology>
    </subcellularLocation>
</comment>
<keyword evidence="3" id="KW-1134">Transmembrane beta strand</keyword>
<gene>
    <name evidence="15" type="ORF">J5Y10_13665</name>
</gene>
<feature type="domain" description="TonB-dependent receptor plug" evidence="14">
    <location>
        <begin position="62"/>
        <end position="168"/>
    </location>
</feature>
<evidence type="ECO:0000256" key="4">
    <source>
        <dbReference type="ARBA" id="ARBA00022496"/>
    </source>
</evidence>
<feature type="chain" id="PRO_5037368596" evidence="12">
    <location>
        <begin position="42"/>
        <end position="699"/>
    </location>
</feature>
<dbReference type="InterPro" id="IPR012910">
    <property type="entry name" value="Plug_dom"/>
</dbReference>
<dbReference type="GO" id="GO:0006826">
    <property type="term" value="P:iron ion transport"/>
    <property type="evidence" value="ECO:0007669"/>
    <property type="project" value="UniProtKB-KW"/>
</dbReference>
<dbReference type="Gene3D" id="2.170.130.10">
    <property type="entry name" value="TonB-dependent receptor, plug domain"/>
    <property type="match status" value="1"/>
</dbReference>
<proteinExistence type="inferred from homology"/>
<evidence type="ECO:0000256" key="3">
    <source>
        <dbReference type="ARBA" id="ARBA00022452"/>
    </source>
</evidence>
<evidence type="ECO:0000256" key="1">
    <source>
        <dbReference type="ARBA" id="ARBA00004571"/>
    </source>
</evidence>
<evidence type="ECO:0000256" key="8">
    <source>
        <dbReference type="ARBA" id="ARBA00023077"/>
    </source>
</evidence>
<keyword evidence="15" id="KW-0675">Receptor</keyword>
<keyword evidence="6" id="KW-0408">Iron</keyword>
<dbReference type="InterPro" id="IPR000531">
    <property type="entry name" value="Beta-barrel_TonB"/>
</dbReference>
<comment type="caution">
    <text evidence="15">The sequence shown here is derived from an EMBL/GenBank/DDBJ whole genome shotgun (WGS) entry which is preliminary data.</text>
</comment>
<evidence type="ECO:0000256" key="7">
    <source>
        <dbReference type="ARBA" id="ARBA00023065"/>
    </source>
</evidence>
<reference evidence="15" key="1">
    <citation type="submission" date="2021-03" db="EMBL/GenBank/DDBJ databases">
        <authorList>
            <person name="So Y."/>
        </authorList>
    </citation>
    <scope>NUCLEOTIDE SEQUENCE</scope>
    <source>
        <strain evidence="15">SG15</strain>
    </source>
</reference>
<keyword evidence="7" id="KW-0406">Ion transport</keyword>
<evidence type="ECO:0000259" key="14">
    <source>
        <dbReference type="Pfam" id="PF07715"/>
    </source>
</evidence>
<keyword evidence="8 11" id="KW-0798">TonB box</keyword>
<dbReference type="Pfam" id="PF07715">
    <property type="entry name" value="Plug"/>
    <property type="match status" value="1"/>
</dbReference>
<dbReference type="InterPro" id="IPR036942">
    <property type="entry name" value="Beta-barrel_TonB_sf"/>
</dbReference>
<dbReference type="Gene3D" id="2.40.170.20">
    <property type="entry name" value="TonB-dependent receptor, beta-barrel domain"/>
    <property type="match status" value="1"/>
</dbReference>
<dbReference type="GO" id="GO:0009279">
    <property type="term" value="C:cell outer membrane"/>
    <property type="evidence" value="ECO:0007669"/>
    <property type="project" value="UniProtKB-SubCell"/>
</dbReference>
<dbReference type="Pfam" id="PF00593">
    <property type="entry name" value="TonB_dep_Rec_b-barrel"/>
    <property type="match status" value="1"/>
</dbReference>
<evidence type="ECO:0000256" key="2">
    <source>
        <dbReference type="ARBA" id="ARBA00022448"/>
    </source>
</evidence>
<evidence type="ECO:0000256" key="10">
    <source>
        <dbReference type="ARBA" id="ARBA00023237"/>
    </source>
</evidence>
<evidence type="ECO:0000256" key="6">
    <source>
        <dbReference type="ARBA" id="ARBA00023004"/>
    </source>
</evidence>
<evidence type="ECO:0000256" key="5">
    <source>
        <dbReference type="ARBA" id="ARBA00022692"/>
    </source>
</evidence>
<protein>
    <submittedName>
        <fullName evidence="15">TonB-dependent receptor</fullName>
    </submittedName>
</protein>
<dbReference type="SUPFAM" id="SSF56935">
    <property type="entry name" value="Porins"/>
    <property type="match status" value="1"/>
</dbReference>
<evidence type="ECO:0000313" key="15">
    <source>
        <dbReference type="EMBL" id="MBP0493829.1"/>
    </source>
</evidence>
<keyword evidence="2" id="KW-0813">Transport</keyword>
<comment type="similarity">
    <text evidence="11">Belongs to the TonB-dependent receptor family.</text>
</comment>
<dbReference type="PANTHER" id="PTHR32552:SF81">
    <property type="entry name" value="TONB-DEPENDENT OUTER MEMBRANE RECEPTOR"/>
    <property type="match status" value="1"/>
</dbReference>
<keyword evidence="4" id="KW-0410">Iron transport</keyword>
<dbReference type="InterPro" id="IPR037066">
    <property type="entry name" value="Plug_dom_sf"/>
</dbReference>
<sequence>MQEPPGQAPRPITPRHRALRPLAIPLAALLAGPFASRGATAQPVILPPVEVTETAPAPAASALEIPRAHLLARPVARTGEVLEAAPGLIVTQHSGEGKANQYFLRGFNLDHGTDLAISLDGMPVNMPTHAHGQGYADTNFLIPELLDGMQVRKGPYFADDGDFATAGALRLGLVNTLRPFAQVTGGSFGYWRGLAAGSVNLGAGNLLAAVEATAYDGPWDRPDALRRRNALLRYSEGTEREGFSLTAMTYSGRWHATDQIPARAVSEGLISRFGTLDPTDGGRAERHSLSARWATTGPYGTTRASAYGIRSTLDLYNNFTFLLDDPENGDGFLQRDRRWTYGGEVSHSLPWQAFGRPAETRIGLQARGDSIRLGLLHTTAREILSTTRADRVTQGTAGLFTDTTIRPLPWLRLTGGLRADWAGGTVRADTPENSGGTGAWIASPKAGLVLGPWWQTELFLNAGSGFHSNDLRGTTITVDPADRATPLPRVPLLVRARGAEIGLATRAIPGLESRLALFVLDLASEILFVGDAGTTEPSRPSRRTGVEWTNDWRPRPWLNLDLDLAATRARFTDRAPEGAPEGRRIPGAPDLVLSAGLTLGEELGWFGTARLRLFGPRPLVEDNSARSSPTALVNARLGYRFARGLTASLDALNLLDTKASGIDYFYPSRLPGEPAGGIADRHFHPVEPRAFRVTLAASL</sequence>
<dbReference type="Proteomes" id="UP000677537">
    <property type="component" value="Unassembled WGS sequence"/>
</dbReference>
<keyword evidence="16" id="KW-1185">Reference proteome</keyword>
<dbReference type="PANTHER" id="PTHR32552">
    <property type="entry name" value="FERRICHROME IRON RECEPTOR-RELATED"/>
    <property type="match status" value="1"/>
</dbReference>
<keyword evidence="10" id="KW-0998">Cell outer membrane</keyword>
<feature type="signal peptide" evidence="12">
    <location>
        <begin position="1"/>
        <end position="41"/>
    </location>
</feature>
<dbReference type="AlphaFoldDB" id="A0A940S6A3"/>
<feature type="domain" description="TonB-dependent receptor-like beta-barrel" evidence="13">
    <location>
        <begin position="227"/>
        <end position="654"/>
    </location>
</feature>
<evidence type="ECO:0000313" key="16">
    <source>
        <dbReference type="Proteomes" id="UP000677537"/>
    </source>
</evidence>
<organism evidence="15 16">
    <name type="scientific">Roseomonas indoligenes</name>
    <dbReference type="NCBI Taxonomy" id="2820811"/>
    <lineage>
        <taxon>Bacteria</taxon>
        <taxon>Pseudomonadati</taxon>
        <taxon>Pseudomonadota</taxon>
        <taxon>Alphaproteobacteria</taxon>
        <taxon>Acetobacterales</taxon>
        <taxon>Roseomonadaceae</taxon>
        <taxon>Roseomonas</taxon>
    </lineage>
</organism>